<dbReference type="EMBL" id="QDKL01000001">
    <property type="protein sequence ID" value="RZF22399.1"/>
    <property type="molecule type" value="Genomic_DNA"/>
</dbReference>
<evidence type="ECO:0000313" key="4">
    <source>
        <dbReference type="Proteomes" id="UP000443582"/>
    </source>
</evidence>
<dbReference type="Pfam" id="PF02113">
    <property type="entry name" value="Peptidase_S13"/>
    <property type="match status" value="1"/>
</dbReference>
<keyword evidence="4" id="KW-1185">Reference proteome</keyword>
<evidence type="ECO:0000256" key="2">
    <source>
        <dbReference type="ARBA" id="ARBA00022801"/>
    </source>
</evidence>
<dbReference type="Proteomes" id="UP000443582">
    <property type="component" value="Unassembled WGS sequence"/>
</dbReference>
<evidence type="ECO:0000256" key="1">
    <source>
        <dbReference type="ARBA" id="ARBA00006096"/>
    </source>
</evidence>
<accession>A0ABY0IIU3</accession>
<reference evidence="4" key="1">
    <citation type="journal article" date="2019" name="Int. J. Syst. Evol. Microbiol.">
        <title>Halobacteriovorax valvorus sp. nov., a novel prokaryotic predator isolated from coastal seawater of China.</title>
        <authorList>
            <person name="Chen M.-X."/>
        </authorList>
    </citation>
    <scope>NUCLEOTIDE SEQUENCE [LARGE SCALE GENOMIC DNA]</scope>
    <source>
        <strain evidence="4">BL9</strain>
    </source>
</reference>
<keyword evidence="2" id="KW-0378">Hydrolase</keyword>
<sequence>MIKILLLALALNTSANTIKDLEKEFLQKGDTLSYYIADENGKVISSNENQNLIPASIFKIFSAYYILDKLGTNFHFSTSISYRGDIENGTLKGDLILNTSGDPYLLTPQIFDLIESVAQEGIKKVDGNLVVVNNFVNIERIGTVGLDDQPYNQSISGFNLNFNRFKSIGRSTQKSIFPKHDGFQTISSQKSLGPGVGFKNQNKNNQDIEKWQYTNTKDYFVEVPIRNSLAFNAYYFKKQLEQRGISTSGIKITNKEQSETKRLNTIKSPSSLDLVKLAMEYSNNLFIETLTLKATNKENLADAAKKMIKDLKIKTKGKIENSSGLTTETRITPKEIVNFIQENANQKFGSHYFINLLSITGHSGSLHRKYLNDDGFEKFRYKTGSIDYVYNICGQSFEKTKRTFCIMINNLQKRKLVDGKNTNRTERLREEAKGWRRAKERFSELLLLQM</sequence>
<evidence type="ECO:0008006" key="5">
    <source>
        <dbReference type="Google" id="ProtNLM"/>
    </source>
</evidence>
<protein>
    <recommendedName>
        <fullName evidence="5">D-alanyl-D-alanine carboxypeptidase/D-alanyl-D-alanine-endopeptidase</fullName>
    </recommendedName>
</protein>
<dbReference type="PRINTS" id="PR00922">
    <property type="entry name" value="DADACBPTASE3"/>
</dbReference>
<dbReference type="PANTHER" id="PTHR30023">
    <property type="entry name" value="D-ALANYL-D-ALANINE CARBOXYPEPTIDASE"/>
    <property type="match status" value="1"/>
</dbReference>
<proteinExistence type="inferred from homology"/>
<dbReference type="Gene3D" id="3.40.710.10">
    <property type="entry name" value="DD-peptidase/beta-lactamase superfamily"/>
    <property type="match status" value="1"/>
</dbReference>
<evidence type="ECO:0000313" key="3">
    <source>
        <dbReference type="EMBL" id="RZF22399.1"/>
    </source>
</evidence>
<gene>
    <name evidence="3" type="ORF">DAY19_01110</name>
</gene>
<organism evidence="3 4">
    <name type="scientific">Halobacteriovorax vibrionivorans</name>
    <dbReference type="NCBI Taxonomy" id="2152716"/>
    <lineage>
        <taxon>Bacteria</taxon>
        <taxon>Pseudomonadati</taxon>
        <taxon>Bdellovibrionota</taxon>
        <taxon>Bacteriovoracia</taxon>
        <taxon>Bacteriovoracales</taxon>
        <taxon>Halobacteriovoraceae</taxon>
        <taxon>Halobacteriovorax</taxon>
    </lineage>
</organism>
<dbReference type="SUPFAM" id="SSF56601">
    <property type="entry name" value="beta-lactamase/transpeptidase-like"/>
    <property type="match status" value="1"/>
</dbReference>
<dbReference type="InterPro" id="IPR000667">
    <property type="entry name" value="Peptidase_S13"/>
</dbReference>
<dbReference type="Gene3D" id="3.50.80.20">
    <property type="entry name" value="D-Ala-D-Ala carboxypeptidase C, peptidase S13"/>
    <property type="match status" value="1"/>
</dbReference>
<comment type="caution">
    <text evidence="3">The sequence shown here is derived from an EMBL/GenBank/DDBJ whole genome shotgun (WGS) entry which is preliminary data.</text>
</comment>
<dbReference type="PANTHER" id="PTHR30023:SF0">
    <property type="entry name" value="PENICILLIN-SENSITIVE CARBOXYPEPTIDASE A"/>
    <property type="match status" value="1"/>
</dbReference>
<dbReference type="InterPro" id="IPR012338">
    <property type="entry name" value="Beta-lactam/transpept-like"/>
</dbReference>
<name>A0ABY0IIU3_9BACT</name>
<dbReference type="RefSeq" id="WP_114705344.1">
    <property type="nucleotide sequence ID" value="NZ_QDKL01000001.1"/>
</dbReference>
<comment type="similarity">
    <text evidence="1">Belongs to the peptidase S13 family.</text>
</comment>